<evidence type="ECO:0008006" key="3">
    <source>
        <dbReference type="Google" id="ProtNLM"/>
    </source>
</evidence>
<proteinExistence type="predicted"/>
<gene>
    <name evidence="1" type="ORF">Ahy_A01g000647</name>
</gene>
<dbReference type="PANTHER" id="PTHR47718:SF13">
    <property type="entry name" value="OS09G0290500 PROTEIN"/>
    <property type="match status" value="1"/>
</dbReference>
<reference evidence="1 2" key="1">
    <citation type="submission" date="2019-01" db="EMBL/GenBank/DDBJ databases">
        <title>Sequencing of cultivated peanut Arachis hypogaea provides insights into genome evolution and oil improvement.</title>
        <authorList>
            <person name="Chen X."/>
        </authorList>
    </citation>
    <scope>NUCLEOTIDE SEQUENCE [LARGE SCALE GENOMIC DNA]</scope>
    <source>
        <strain evidence="2">cv. Fuhuasheng</strain>
        <tissue evidence="1">Leaves</tissue>
    </source>
</reference>
<evidence type="ECO:0000313" key="1">
    <source>
        <dbReference type="EMBL" id="RYR76053.1"/>
    </source>
</evidence>
<dbReference type="PANTHER" id="PTHR47718">
    <property type="entry name" value="OS01G0519700 PROTEIN"/>
    <property type="match status" value="1"/>
</dbReference>
<dbReference type="AlphaFoldDB" id="A0A445EL46"/>
<evidence type="ECO:0000313" key="2">
    <source>
        <dbReference type="Proteomes" id="UP000289738"/>
    </source>
</evidence>
<comment type="caution">
    <text evidence="1">The sequence shown here is derived from an EMBL/GenBank/DDBJ whole genome shotgun (WGS) entry which is preliminary data.</text>
</comment>
<dbReference type="EMBL" id="SDMP01000001">
    <property type="protein sequence ID" value="RYR76053.1"/>
    <property type="molecule type" value="Genomic_DNA"/>
</dbReference>
<dbReference type="Proteomes" id="UP000289738">
    <property type="component" value="Chromosome A01"/>
</dbReference>
<name>A0A445EL46_ARAHY</name>
<accession>A0A445EL46</accession>
<organism evidence="1 2">
    <name type="scientific">Arachis hypogaea</name>
    <name type="common">Peanut</name>
    <dbReference type="NCBI Taxonomy" id="3818"/>
    <lineage>
        <taxon>Eukaryota</taxon>
        <taxon>Viridiplantae</taxon>
        <taxon>Streptophyta</taxon>
        <taxon>Embryophyta</taxon>
        <taxon>Tracheophyta</taxon>
        <taxon>Spermatophyta</taxon>
        <taxon>Magnoliopsida</taxon>
        <taxon>eudicotyledons</taxon>
        <taxon>Gunneridae</taxon>
        <taxon>Pentapetalae</taxon>
        <taxon>rosids</taxon>
        <taxon>fabids</taxon>
        <taxon>Fabales</taxon>
        <taxon>Fabaceae</taxon>
        <taxon>Papilionoideae</taxon>
        <taxon>50 kb inversion clade</taxon>
        <taxon>dalbergioids sensu lato</taxon>
        <taxon>Dalbergieae</taxon>
        <taxon>Pterocarpus clade</taxon>
        <taxon>Arachis</taxon>
    </lineage>
</organism>
<keyword evidence="2" id="KW-1185">Reference proteome</keyword>
<sequence length="82" mass="9579">MKTFVQDHNHDLTLPASTNVLAVHRNINEGDKAHIHSMHEAEFQTSQIMGFFAYLSSGYRSFHFIKKDVYNYIDDVHRSRIV</sequence>
<protein>
    <recommendedName>
        <fullName evidence="3">Protein FAR1-RELATED SEQUENCE</fullName>
    </recommendedName>
</protein>